<dbReference type="InterPro" id="IPR000571">
    <property type="entry name" value="Znf_CCCH"/>
</dbReference>
<evidence type="ECO:0000256" key="5">
    <source>
        <dbReference type="ARBA" id="ARBA00022833"/>
    </source>
</evidence>
<dbReference type="SMART" id="SM00356">
    <property type="entry name" value="ZnF_C3H1"/>
    <property type="match status" value="3"/>
</dbReference>
<feature type="region of interest" description="Disordered" evidence="6">
    <location>
        <begin position="55"/>
        <end position="125"/>
    </location>
</feature>
<evidence type="ECO:0000256" key="1">
    <source>
        <dbReference type="ARBA" id="ARBA00022553"/>
    </source>
</evidence>
<keyword evidence="2" id="KW-0479">Metal-binding</keyword>
<feature type="region of interest" description="Disordered" evidence="6">
    <location>
        <begin position="148"/>
        <end position="202"/>
    </location>
</feature>
<dbReference type="Pfam" id="PF22623">
    <property type="entry name" value="zf-CCCH_9"/>
    <property type="match status" value="1"/>
</dbReference>
<feature type="compositionally biased region" description="Polar residues" evidence="6">
    <location>
        <begin position="98"/>
        <end position="110"/>
    </location>
</feature>
<dbReference type="VEuPathDB" id="VectorBase:SSCA000780"/>
<dbReference type="OrthoDB" id="411372at2759"/>
<keyword evidence="5" id="KW-0862">Zinc</keyword>
<feature type="compositionally biased region" description="Polar residues" evidence="6">
    <location>
        <begin position="71"/>
        <end position="84"/>
    </location>
</feature>
<feature type="region of interest" description="Disordered" evidence="6">
    <location>
        <begin position="782"/>
        <end position="805"/>
    </location>
</feature>
<dbReference type="GO" id="GO:0005634">
    <property type="term" value="C:nucleus"/>
    <property type="evidence" value="ECO:0007669"/>
    <property type="project" value="TreeGrafter"/>
</dbReference>
<dbReference type="Pfam" id="PF00642">
    <property type="entry name" value="zf-CCCH"/>
    <property type="match status" value="2"/>
</dbReference>
<feature type="domain" description="C3H1-type" evidence="7">
    <location>
        <begin position="390"/>
        <end position="413"/>
    </location>
</feature>
<dbReference type="SUPFAM" id="SSF90229">
    <property type="entry name" value="CCCH zinc finger"/>
    <property type="match status" value="3"/>
</dbReference>
<feature type="region of interest" description="Disordered" evidence="6">
    <location>
        <begin position="838"/>
        <end position="879"/>
    </location>
</feature>
<keyword evidence="3" id="KW-0677">Repeat</keyword>
<dbReference type="EMBL" id="JXLN01009437">
    <property type="protein sequence ID" value="KPM04567.1"/>
    <property type="molecule type" value="Genomic_DNA"/>
</dbReference>
<dbReference type="PANTHER" id="PTHR13119">
    <property type="entry name" value="ZINC FINGER CCCH DOMAIN-CONTAINING PROTEI"/>
    <property type="match status" value="1"/>
</dbReference>
<dbReference type="InterPro" id="IPR045124">
    <property type="entry name" value="Su(sable)-like"/>
</dbReference>
<proteinExistence type="predicted"/>
<evidence type="ECO:0000313" key="9">
    <source>
        <dbReference type="Proteomes" id="UP000616769"/>
    </source>
</evidence>
<feature type="domain" description="C3H1-type" evidence="7">
    <location>
        <begin position="333"/>
        <end position="360"/>
    </location>
</feature>
<evidence type="ECO:0000259" key="7">
    <source>
        <dbReference type="PROSITE" id="PS50103"/>
    </source>
</evidence>
<reference evidence="8 9" key="1">
    <citation type="journal article" date="2015" name="Parasit. Vectors">
        <title>Draft genome of the scabies mite.</title>
        <authorList>
            <person name="Rider S.D.Jr."/>
            <person name="Morgan M.S."/>
            <person name="Arlian L.G."/>
        </authorList>
    </citation>
    <scope>NUCLEOTIDE SEQUENCE [LARGE SCALE GENOMIC DNA]</scope>
    <source>
        <strain evidence="8">Arlian Lab</strain>
    </source>
</reference>
<dbReference type="PROSITE" id="PS50103">
    <property type="entry name" value="ZF_C3H1"/>
    <property type="match status" value="3"/>
</dbReference>
<feature type="compositionally biased region" description="Basic and acidic residues" evidence="6">
    <location>
        <begin position="57"/>
        <end position="70"/>
    </location>
</feature>
<evidence type="ECO:0000313" key="8">
    <source>
        <dbReference type="EMBL" id="KPM04567.1"/>
    </source>
</evidence>
<dbReference type="PANTHER" id="PTHR13119:SF12">
    <property type="entry name" value="PROTEIN SUPPRESSOR OF SABLE"/>
    <property type="match status" value="1"/>
</dbReference>
<keyword evidence="4" id="KW-0863">Zinc-finger</keyword>
<feature type="compositionally biased region" description="Low complexity" evidence="6">
    <location>
        <begin position="174"/>
        <end position="201"/>
    </location>
</feature>
<dbReference type="Gene3D" id="4.10.1000.10">
    <property type="entry name" value="Zinc finger, CCCH-type"/>
    <property type="match status" value="1"/>
</dbReference>
<evidence type="ECO:0000256" key="4">
    <source>
        <dbReference type="ARBA" id="ARBA00022771"/>
    </source>
</evidence>
<feature type="compositionally biased region" description="Polar residues" evidence="6">
    <location>
        <begin position="865"/>
        <end position="874"/>
    </location>
</feature>
<feature type="compositionally biased region" description="Basic and acidic residues" evidence="6">
    <location>
        <begin position="300"/>
        <end position="315"/>
    </location>
</feature>
<dbReference type="AlphaFoldDB" id="A0A132A0T4"/>
<evidence type="ECO:0000256" key="2">
    <source>
        <dbReference type="ARBA" id="ARBA00022723"/>
    </source>
</evidence>
<comment type="caution">
    <text evidence="8">The sequence shown here is derived from an EMBL/GenBank/DDBJ whole genome shotgun (WGS) entry which is preliminary data.</text>
</comment>
<protein>
    <recommendedName>
        <fullName evidence="7">C3H1-type domain-containing protein</fullName>
    </recommendedName>
</protein>
<dbReference type="InterPro" id="IPR036855">
    <property type="entry name" value="Znf_CCCH_sf"/>
</dbReference>
<name>A0A132A0T4_SARSC</name>
<dbReference type="GO" id="GO:0008270">
    <property type="term" value="F:zinc ion binding"/>
    <property type="evidence" value="ECO:0007669"/>
    <property type="project" value="UniProtKB-KW"/>
</dbReference>
<feature type="domain" description="C3H1-type" evidence="7">
    <location>
        <begin position="362"/>
        <end position="389"/>
    </location>
</feature>
<keyword evidence="1" id="KW-0597">Phosphoprotein</keyword>
<sequence>MDSLVNPNNNARNSCDLNDYRTRTMAEKEEGEILEDGEIADDDDDDELHDEIAYNQRDCRSDNLAEKSRSNDSFTNKSSNQQVSGGKIDFMSNHRSTEFGTQNRNGDNLNGSMMSQSGPPMSIANIRSNISPQFKCRIVISQQNFQLPQSMTGYPSNKGKKKIRSRKRKRSDSLDSASTPSSSSKKHSSIVSSSSLNEANSNDMNYHQRDVIDISPHLNDSSFDQIDLSDENEFNFNLIEFDVFMEILGCEISEIALKDWNLAVDKSKLMARIVKIIKSINGNDPDTARRFARLKRRSREKLNRNESQKSDKNSDIDNVNVPSAKPDAASNSNGFKAPCRFYLEGKCHKGNDCTYSHSVNIPKRKELCKFYLQGFCGKGDDCLFMHSEFPCKFFHTNTKCYAGENCRFSHKPLSDEMREVLRNYLDSGTFPDEVKPYRPINHVNEWNKDDDPDSNDYDFEVLLSKPRRVLLGSPTEKMKTSLETWQWQQNLKEAEKAYTGSKKNLFTIDDACVIAEKPPTPRIEDDEDEIEAHIRNYYNDILDTDDFDEMLHVKEFEELEQKLKHEMQLPKAIESSSIMNINEPMSEEEKRLIEASALDEDLRILPQAFTLPPAFQNVSPPSQSSASSNSQIASLKFDDFNANNSATDAKNFVPNYPTAISGQTSSVIDISDSCSTLNQSTQQSSTAVASVRDPRIRDPRLNNSNRIPFSGNNMNNMTASQNILGNEVTQLNPPLKSEIKIIKSNPNLVIEYKLFVVTVDPINYSDYLDLFESDSSVKHDPRLQKFFTPDKNETDSSGEDMKHDEFQMSKNINSGLSRAMSTKSSYSLDTLIHSSSSIKSSLNSSSDQRTANNQTFNNRRLNNLESNPTETLNTKSDRFDPLSISDTHISSNNSDLNPLNKPVTSNKKAIPSYALPLLESTTFSTMPTYSSSQTSSSDQVFEGGRQIYDDIIKGNIDEGGSKIINFDQDSRIQNFNQLSDNDTKPSILSTSIFPTSKIL</sequence>
<feature type="compositionally biased region" description="Polar residues" evidence="6">
    <location>
        <begin position="701"/>
        <end position="714"/>
    </location>
</feature>
<feature type="region of interest" description="Disordered" evidence="6">
    <location>
        <begin position="678"/>
        <end position="714"/>
    </location>
</feature>
<dbReference type="InterPro" id="IPR054361">
    <property type="entry name" value="Znf-CCCH_ZC3H4/6/8"/>
</dbReference>
<feature type="compositionally biased region" description="Polar residues" evidence="6">
    <location>
        <begin position="847"/>
        <end position="856"/>
    </location>
</feature>
<dbReference type="Proteomes" id="UP000616769">
    <property type="component" value="Unassembled WGS sequence"/>
</dbReference>
<feature type="region of interest" description="Disordered" evidence="6">
    <location>
        <begin position="293"/>
        <end position="329"/>
    </location>
</feature>
<feature type="compositionally biased region" description="Low complexity" evidence="6">
    <location>
        <begin position="678"/>
        <end position="691"/>
    </location>
</feature>
<evidence type="ECO:0000256" key="3">
    <source>
        <dbReference type="ARBA" id="ARBA00022737"/>
    </source>
</evidence>
<dbReference type="GO" id="GO:0045892">
    <property type="term" value="P:negative regulation of DNA-templated transcription"/>
    <property type="evidence" value="ECO:0007669"/>
    <property type="project" value="InterPro"/>
</dbReference>
<organism evidence="8 9">
    <name type="scientific">Sarcoptes scabiei</name>
    <name type="common">Itch mite</name>
    <name type="synonym">Acarus scabiei</name>
    <dbReference type="NCBI Taxonomy" id="52283"/>
    <lineage>
        <taxon>Eukaryota</taxon>
        <taxon>Metazoa</taxon>
        <taxon>Ecdysozoa</taxon>
        <taxon>Arthropoda</taxon>
        <taxon>Chelicerata</taxon>
        <taxon>Arachnida</taxon>
        <taxon>Acari</taxon>
        <taxon>Acariformes</taxon>
        <taxon>Sarcoptiformes</taxon>
        <taxon>Astigmata</taxon>
        <taxon>Psoroptidia</taxon>
        <taxon>Sarcoptoidea</taxon>
        <taxon>Sarcoptidae</taxon>
        <taxon>Sarcoptinae</taxon>
        <taxon>Sarcoptes</taxon>
    </lineage>
</organism>
<feature type="compositionally biased region" description="Low complexity" evidence="6">
    <location>
        <begin position="111"/>
        <end position="122"/>
    </location>
</feature>
<dbReference type="GO" id="GO:0003723">
    <property type="term" value="F:RNA binding"/>
    <property type="evidence" value="ECO:0007669"/>
    <property type="project" value="InterPro"/>
</dbReference>
<gene>
    <name evidence="8" type="ORF">QR98_0030170</name>
</gene>
<feature type="compositionally biased region" description="Basic residues" evidence="6">
    <location>
        <begin position="158"/>
        <end position="170"/>
    </location>
</feature>
<accession>A0A132A0T4</accession>
<evidence type="ECO:0000256" key="6">
    <source>
        <dbReference type="SAM" id="MobiDB-lite"/>
    </source>
</evidence>